<protein>
    <recommendedName>
        <fullName evidence="4">Methyltransferase type 12</fullName>
    </recommendedName>
</protein>
<evidence type="ECO:0000313" key="3">
    <source>
        <dbReference type="Proteomes" id="UP001550378"/>
    </source>
</evidence>
<proteinExistence type="predicted"/>
<dbReference type="InterPro" id="IPR029063">
    <property type="entry name" value="SAM-dependent_MTases_sf"/>
</dbReference>
<sequence>MQGMTSFDDIYDRPDPRAYFTRLAPLSYEIPHHAQAVFRRTAAERRLADTGSAVLDLCCSYGINAALLNHDLTLADLYAHYTGPEARELTTAELIDRDKAFYASRRRPDAVPVIGLDIARNALDYAQAVGLLDAVHPDNLEEHAPSPALGAAMADAGLITCTGGGTFLSRRTFAALLECARRPVWVSAFVLRTVPYAPVASCLAGFGLTTRSDPERTYPQRAFTGPQERRAAVSAARLAGLDPTGREADGHHHAVLYESRP</sequence>
<keyword evidence="3" id="KW-1185">Reference proteome</keyword>
<evidence type="ECO:0000313" key="2">
    <source>
        <dbReference type="EMBL" id="MEU0711567.1"/>
    </source>
</evidence>
<evidence type="ECO:0000256" key="1">
    <source>
        <dbReference type="SAM" id="MobiDB-lite"/>
    </source>
</evidence>
<name>A0ABV2WDZ5_9ACTN</name>
<dbReference type="SUPFAM" id="SSF53335">
    <property type="entry name" value="S-adenosyl-L-methionine-dependent methyltransferases"/>
    <property type="match status" value="1"/>
</dbReference>
<dbReference type="RefSeq" id="WP_359657912.1">
    <property type="nucleotide sequence ID" value="NZ_JBEXZP010000247.1"/>
</dbReference>
<comment type="caution">
    <text evidence="2">The sequence shown here is derived from an EMBL/GenBank/DDBJ whole genome shotgun (WGS) entry which is preliminary data.</text>
</comment>
<evidence type="ECO:0008006" key="4">
    <source>
        <dbReference type="Google" id="ProtNLM"/>
    </source>
</evidence>
<gene>
    <name evidence="2" type="ORF">ABZ508_29825</name>
</gene>
<accession>A0ABV2WDZ5</accession>
<dbReference type="Proteomes" id="UP001550378">
    <property type="component" value="Unassembled WGS sequence"/>
</dbReference>
<reference evidence="2 3" key="1">
    <citation type="submission" date="2024-06" db="EMBL/GenBank/DDBJ databases">
        <title>The Natural Products Discovery Center: Release of the First 8490 Sequenced Strains for Exploring Actinobacteria Biosynthetic Diversity.</title>
        <authorList>
            <person name="Kalkreuter E."/>
            <person name="Kautsar S.A."/>
            <person name="Yang D."/>
            <person name="Bader C.D."/>
            <person name="Teijaro C.N."/>
            <person name="Fluegel L."/>
            <person name="Davis C.M."/>
            <person name="Simpson J.R."/>
            <person name="Lauterbach L."/>
            <person name="Steele A.D."/>
            <person name="Gui C."/>
            <person name="Meng S."/>
            <person name="Li G."/>
            <person name="Viehrig K."/>
            <person name="Ye F."/>
            <person name="Su P."/>
            <person name="Kiefer A.F."/>
            <person name="Nichols A."/>
            <person name="Cepeda A.J."/>
            <person name="Yan W."/>
            <person name="Fan B."/>
            <person name="Jiang Y."/>
            <person name="Adhikari A."/>
            <person name="Zheng C.-J."/>
            <person name="Schuster L."/>
            <person name="Cowan T.M."/>
            <person name="Smanski M.J."/>
            <person name="Chevrette M.G."/>
            <person name="De Carvalho L.P.S."/>
            <person name="Shen B."/>
        </authorList>
    </citation>
    <scope>NUCLEOTIDE SEQUENCE [LARGE SCALE GENOMIC DNA]</scope>
    <source>
        <strain evidence="2 3">NPDC006337</strain>
    </source>
</reference>
<feature type="region of interest" description="Disordered" evidence="1">
    <location>
        <begin position="242"/>
        <end position="261"/>
    </location>
</feature>
<dbReference type="EMBL" id="JBEXZR010000037">
    <property type="protein sequence ID" value="MEU0711567.1"/>
    <property type="molecule type" value="Genomic_DNA"/>
</dbReference>
<organism evidence="2 3">
    <name type="scientific">Streptomyces lavendulocolor</name>
    <dbReference type="NCBI Taxonomy" id="67316"/>
    <lineage>
        <taxon>Bacteria</taxon>
        <taxon>Bacillati</taxon>
        <taxon>Actinomycetota</taxon>
        <taxon>Actinomycetes</taxon>
        <taxon>Kitasatosporales</taxon>
        <taxon>Streptomycetaceae</taxon>
        <taxon>Streptomyces</taxon>
    </lineage>
</organism>